<dbReference type="Proteomes" id="UP001497535">
    <property type="component" value="Unassembled WGS sequence"/>
</dbReference>
<accession>A0ACB0ZFV5</accession>
<reference evidence="1" key="1">
    <citation type="submission" date="2023-11" db="EMBL/GenBank/DDBJ databases">
        <authorList>
            <person name="Poullet M."/>
        </authorList>
    </citation>
    <scope>NUCLEOTIDE SEQUENCE</scope>
    <source>
        <strain evidence="1">E1834</strain>
    </source>
</reference>
<name>A0ACB0ZFV5_MELEN</name>
<sequence>MSIINKDFQLSLLPINIYFSTINYQFSTINYVTHLYQSLPFFHSLWDRFLKPIEHYILFSIDGLFYLVY</sequence>
<evidence type="ECO:0000313" key="2">
    <source>
        <dbReference type="Proteomes" id="UP001497535"/>
    </source>
</evidence>
<evidence type="ECO:0000313" key="1">
    <source>
        <dbReference type="EMBL" id="CAK5077880.1"/>
    </source>
</evidence>
<organism evidence="1 2">
    <name type="scientific">Meloidogyne enterolobii</name>
    <name type="common">Root-knot nematode worm</name>
    <name type="synonym">Meloidogyne mayaguensis</name>
    <dbReference type="NCBI Taxonomy" id="390850"/>
    <lineage>
        <taxon>Eukaryota</taxon>
        <taxon>Metazoa</taxon>
        <taxon>Ecdysozoa</taxon>
        <taxon>Nematoda</taxon>
        <taxon>Chromadorea</taxon>
        <taxon>Rhabditida</taxon>
        <taxon>Tylenchina</taxon>
        <taxon>Tylenchomorpha</taxon>
        <taxon>Tylenchoidea</taxon>
        <taxon>Meloidogynidae</taxon>
        <taxon>Meloidogyninae</taxon>
        <taxon>Meloidogyne</taxon>
    </lineage>
</organism>
<gene>
    <name evidence="1" type="ORF">MENTE1834_LOCUS24848</name>
</gene>
<keyword evidence="2" id="KW-1185">Reference proteome</keyword>
<protein>
    <submittedName>
        <fullName evidence="1">Uncharacterized protein</fullName>
    </submittedName>
</protein>
<proteinExistence type="predicted"/>
<dbReference type="EMBL" id="CAVMJV010000033">
    <property type="protein sequence ID" value="CAK5077880.1"/>
    <property type="molecule type" value="Genomic_DNA"/>
</dbReference>
<comment type="caution">
    <text evidence="1">The sequence shown here is derived from an EMBL/GenBank/DDBJ whole genome shotgun (WGS) entry which is preliminary data.</text>
</comment>